<dbReference type="Proteomes" id="UP000188937">
    <property type="component" value="Chromosome"/>
</dbReference>
<keyword evidence="2" id="KW-0378">Hydrolase</keyword>
<dbReference type="PIRSF" id="PIRSF029730">
    <property type="entry name" value="UCP029730"/>
    <property type="match status" value="1"/>
</dbReference>
<name>A0A1U9KFU7_ACEAC</name>
<sequence length="275" mass="30545">MTDKHARLSSSSFLTPQDPSPVVVHGGADPQSPLLLVSDHAGQAIPSVLGDLGVSETERARHIGWDIGIDGVGRMLADLTGALLIEQSYSRLVIDCNRAPGHETAIVTVSDGTPVPANQDVSTTDAALRTRAIFEPYHNRIGEELDRREDEGIETFLIALHSFTPEMQSFRRPWHCGVLHNHDPRFGRIVIDCLGEEGLTVGDNEPYELTDTSDYTVPVHGERRKIPHVEIEIRQDLIMAESGQREWAERLARILPEAIKRYHEQYGSHPTTEAE</sequence>
<accession>A0A1U9KFU7</accession>
<gene>
    <name evidence="2" type="ORF">A0U92_07740</name>
</gene>
<feature type="compositionally biased region" description="Polar residues" evidence="1">
    <location>
        <begin position="8"/>
        <end position="17"/>
    </location>
</feature>
<feature type="region of interest" description="Disordered" evidence="1">
    <location>
        <begin position="1"/>
        <end position="27"/>
    </location>
</feature>
<dbReference type="EMBL" id="CP014692">
    <property type="protein sequence ID" value="AQS84685.1"/>
    <property type="molecule type" value="Genomic_DNA"/>
</dbReference>
<proteinExistence type="predicted"/>
<dbReference type="GO" id="GO:0016787">
    <property type="term" value="F:hydrolase activity"/>
    <property type="evidence" value="ECO:0007669"/>
    <property type="project" value="UniProtKB-KW"/>
</dbReference>
<dbReference type="InterPro" id="IPR011227">
    <property type="entry name" value="UCP029730"/>
</dbReference>
<dbReference type="InterPro" id="IPR007709">
    <property type="entry name" value="N-FG_amidohydro"/>
</dbReference>
<dbReference type="AlphaFoldDB" id="A0A1U9KFU7"/>
<protein>
    <submittedName>
        <fullName evidence="2">N-formylglutamate amidohydrolase</fullName>
    </submittedName>
</protein>
<dbReference type="STRING" id="435.A0U92_07740"/>
<evidence type="ECO:0000313" key="2">
    <source>
        <dbReference type="EMBL" id="AQS84685.1"/>
    </source>
</evidence>
<organism evidence="2 3">
    <name type="scientific">Acetobacter aceti</name>
    <dbReference type="NCBI Taxonomy" id="435"/>
    <lineage>
        <taxon>Bacteria</taxon>
        <taxon>Pseudomonadati</taxon>
        <taxon>Pseudomonadota</taxon>
        <taxon>Alphaproteobacteria</taxon>
        <taxon>Acetobacterales</taxon>
        <taxon>Acetobacteraceae</taxon>
        <taxon>Acetobacter</taxon>
        <taxon>Acetobacter subgen. Acetobacter</taxon>
    </lineage>
</organism>
<dbReference type="OrthoDB" id="9815326at2"/>
<dbReference type="Gene3D" id="3.40.630.40">
    <property type="entry name" value="Zn-dependent exopeptidases"/>
    <property type="match status" value="1"/>
</dbReference>
<dbReference type="KEGG" id="aace:A0U92_07740"/>
<keyword evidence="3" id="KW-1185">Reference proteome</keyword>
<evidence type="ECO:0000313" key="3">
    <source>
        <dbReference type="Proteomes" id="UP000188937"/>
    </source>
</evidence>
<evidence type="ECO:0000256" key="1">
    <source>
        <dbReference type="SAM" id="MobiDB-lite"/>
    </source>
</evidence>
<dbReference type="RefSeq" id="WP_077812724.1">
    <property type="nucleotide sequence ID" value="NZ_CP014692.1"/>
</dbReference>
<dbReference type="eggNOG" id="COG3931">
    <property type="taxonomic scope" value="Bacteria"/>
</dbReference>
<dbReference type="Pfam" id="PF05013">
    <property type="entry name" value="FGase"/>
    <property type="match status" value="1"/>
</dbReference>
<dbReference type="SUPFAM" id="SSF53187">
    <property type="entry name" value="Zn-dependent exopeptidases"/>
    <property type="match status" value="1"/>
</dbReference>
<reference evidence="2 3" key="1">
    <citation type="submission" date="2016-03" db="EMBL/GenBank/DDBJ databases">
        <title>Acetic acid bacteria sequencing.</title>
        <authorList>
            <person name="Brandt J."/>
            <person name="Jakob F."/>
            <person name="Vogel R.F."/>
        </authorList>
    </citation>
    <scope>NUCLEOTIDE SEQUENCE [LARGE SCALE GENOMIC DNA]</scope>
    <source>
        <strain evidence="2 3">TMW2.1153</strain>
    </source>
</reference>